<dbReference type="PANTHER" id="PTHR42902">
    <property type="entry name" value="MALATE SYNTHASE"/>
    <property type="match status" value="1"/>
</dbReference>
<dbReference type="GO" id="GO:0004474">
    <property type="term" value="F:malate synthase activity"/>
    <property type="evidence" value="ECO:0007669"/>
    <property type="project" value="InterPro"/>
</dbReference>
<dbReference type="InterPro" id="IPR006252">
    <property type="entry name" value="Malate_synthA"/>
</dbReference>
<accession>A0A202BJT9</accession>
<dbReference type="InterPro" id="IPR011076">
    <property type="entry name" value="Malate_synth_sf"/>
</dbReference>
<evidence type="ECO:0000313" key="2">
    <source>
        <dbReference type="Proteomes" id="UP000196355"/>
    </source>
</evidence>
<keyword evidence="2" id="KW-1185">Reference proteome</keyword>
<reference evidence="2" key="1">
    <citation type="submission" date="2017-02" db="EMBL/GenBank/DDBJ databases">
        <authorList>
            <person name="Tetz G."/>
            <person name="Tetz V."/>
        </authorList>
    </citation>
    <scope>NUCLEOTIDE SEQUENCE [LARGE SCALE GENOMIC DNA]</scope>
    <source>
        <strain evidence="2">VT16-26</strain>
    </source>
</reference>
<dbReference type="InterPro" id="IPR046363">
    <property type="entry name" value="MS_N_TIM-barrel_dom"/>
</dbReference>
<dbReference type="PANTHER" id="PTHR42902:SF1">
    <property type="entry name" value="MALATE SYNTHASE 1-RELATED"/>
    <property type="match status" value="1"/>
</dbReference>
<evidence type="ECO:0000313" key="1">
    <source>
        <dbReference type="EMBL" id="OVE51680.1"/>
    </source>
</evidence>
<dbReference type="GO" id="GO:0005737">
    <property type="term" value="C:cytoplasm"/>
    <property type="evidence" value="ECO:0007669"/>
    <property type="project" value="TreeGrafter"/>
</dbReference>
<proteinExistence type="predicted"/>
<dbReference type="AlphaFoldDB" id="A0A202BJT9"/>
<feature type="non-terminal residue" evidence="1">
    <location>
        <position position="81"/>
    </location>
</feature>
<dbReference type="EMBL" id="MVAG01000241">
    <property type="protein sequence ID" value="OVE51680.1"/>
    <property type="molecule type" value="Genomic_DNA"/>
</dbReference>
<dbReference type="GO" id="GO:0006097">
    <property type="term" value="P:glyoxylate cycle"/>
    <property type="evidence" value="ECO:0007669"/>
    <property type="project" value="InterPro"/>
</dbReference>
<sequence>MRQAEIDQGKNPCFLAETKHIREADWTVAPLPRDLEDRRVEITGPVDRKMVINALNSGAKVFMADFEDANSPTWKNCIEGQ</sequence>
<dbReference type="Proteomes" id="UP000196355">
    <property type="component" value="Unassembled WGS sequence"/>
</dbReference>
<gene>
    <name evidence="1" type="ORF">B0E34_20960</name>
</gene>
<dbReference type="SUPFAM" id="SSF51645">
    <property type="entry name" value="Malate synthase G"/>
    <property type="match status" value="1"/>
</dbReference>
<name>A0A202BJT9_9FLAO</name>
<dbReference type="Gene3D" id="3.20.20.360">
    <property type="entry name" value="Malate synthase, domain 3"/>
    <property type="match status" value="1"/>
</dbReference>
<comment type="caution">
    <text evidence="1">The sequence shown here is derived from an EMBL/GenBank/DDBJ whole genome shotgun (WGS) entry which is preliminary data.</text>
</comment>
<organism evidence="1 2">
    <name type="scientific">Chryseobacterium mucoviscidosis</name>
    <dbReference type="NCBI Taxonomy" id="1945581"/>
    <lineage>
        <taxon>Bacteria</taxon>
        <taxon>Pseudomonadati</taxon>
        <taxon>Bacteroidota</taxon>
        <taxon>Flavobacteriia</taxon>
        <taxon>Flavobacteriales</taxon>
        <taxon>Weeksellaceae</taxon>
        <taxon>Chryseobacterium group</taxon>
        <taxon>Chryseobacterium</taxon>
    </lineage>
</organism>
<protein>
    <submittedName>
        <fullName evidence="1">Malate synthase</fullName>
    </submittedName>
</protein>